<dbReference type="RefSeq" id="WP_220102931.1">
    <property type="nucleotide sequence ID" value="NZ_JAHZSS010000003.1"/>
</dbReference>
<sequence length="333" mass="37607">MGEEILAYLDHNILDSIRKGDPHKIKELVRELKLTPIYSYENLKEIKRSIGSEDIFLNLLKQLKAKFIEPILESNLLTGSAKIQDVDIFDVWKWFIENEDPMPEYGYGLTSMLEKFYGGRSDESFSDIFVKGSEELKVLLNDALKNITVQDSITEEMRAAIESLPDLLNEQYQQISRELDGQEQSPVKAFEAATGLGALVLKNIEPPNVVEKVFEKVQKSMEGPELDIDIFFGVKPQPSEANGDREKTLSEKVNGIYHQLNFLGYYRDTGMKTPRGFVRSSSDMTHAGVASFCHLLLCRDEGLVVKAAAAYEYLGVKTKIVHFQASKKINKGT</sequence>
<organism evidence="1 2">
    <name type="scientific">Neiella holothuriorum</name>
    <dbReference type="NCBI Taxonomy" id="2870530"/>
    <lineage>
        <taxon>Bacteria</taxon>
        <taxon>Pseudomonadati</taxon>
        <taxon>Pseudomonadota</taxon>
        <taxon>Gammaproteobacteria</taxon>
        <taxon>Alteromonadales</taxon>
        <taxon>Echinimonadaceae</taxon>
        <taxon>Neiella</taxon>
    </lineage>
</organism>
<evidence type="ECO:0000313" key="2">
    <source>
        <dbReference type="Proteomes" id="UP001166251"/>
    </source>
</evidence>
<dbReference type="EMBL" id="JAHZSS010000003">
    <property type="protein sequence ID" value="MBW8190253.1"/>
    <property type="molecule type" value="Genomic_DNA"/>
</dbReference>
<gene>
    <name evidence="1" type="ORF">K0504_04315</name>
</gene>
<keyword evidence="2" id="KW-1185">Reference proteome</keyword>
<proteinExistence type="predicted"/>
<evidence type="ECO:0000313" key="1">
    <source>
        <dbReference type="EMBL" id="MBW8190253.1"/>
    </source>
</evidence>
<dbReference type="Proteomes" id="UP001166251">
    <property type="component" value="Unassembled WGS sequence"/>
</dbReference>
<comment type="caution">
    <text evidence="1">The sequence shown here is derived from an EMBL/GenBank/DDBJ whole genome shotgun (WGS) entry which is preliminary data.</text>
</comment>
<evidence type="ECO:0008006" key="3">
    <source>
        <dbReference type="Google" id="ProtNLM"/>
    </source>
</evidence>
<reference evidence="1" key="1">
    <citation type="submission" date="2021-07" db="EMBL/GenBank/DDBJ databases">
        <title>Neiella marina sp. nov., isolated from the intestinal content of sea cucumber Apostichopus japonicus.</title>
        <authorList>
            <person name="Bai X."/>
        </authorList>
    </citation>
    <scope>NUCLEOTIDE SEQUENCE</scope>
    <source>
        <strain evidence="1">126</strain>
    </source>
</reference>
<protein>
    <recommendedName>
        <fullName evidence="3">DUF4935 domain-containing protein</fullName>
    </recommendedName>
</protein>
<accession>A0ABS7EE97</accession>
<name>A0ABS7EE97_9GAMM</name>